<feature type="region of interest" description="Disordered" evidence="1">
    <location>
        <begin position="15"/>
        <end position="35"/>
    </location>
</feature>
<reference evidence="2" key="1">
    <citation type="journal article" date="2020" name="Mol. Plant Microbe Interact.">
        <title>Genome Sequence of the Biocontrol Agent Coniothyrium minitans strain Conio (IMI 134523).</title>
        <authorList>
            <person name="Patel D."/>
            <person name="Shittu T.A."/>
            <person name="Baroncelli R."/>
            <person name="Muthumeenakshi S."/>
            <person name="Osborne T.H."/>
            <person name="Janganan T.K."/>
            <person name="Sreenivasaprasad S."/>
        </authorList>
    </citation>
    <scope>NUCLEOTIDE SEQUENCE</scope>
    <source>
        <strain evidence="2">Conio</strain>
    </source>
</reference>
<comment type="caution">
    <text evidence="2">The sequence shown here is derived from an EMBL/GenBank/DDBJ whole genome shotgun (WGS) entry which is preliminary data.</text>
</comment>
<accession>A0A9P6KV78</accession>
<name>A0A9P6KV78_9PLEO</name>
<dbReference type="EMBL" id="WJXW01000002">
    <property type="protein sequence ID" value="KAF9739584.1"/>
    <property type="molecule type" value="Genomic_DNA"/>
</dbReference>
<organism evidence="2 3">
    <name type="scientific">Paraphaeosphaeria minitans</name>
    <dbReference type="NCBI Taxonomy" id="565426"/>
    <lineage>
        <taxon>Eukaryota</taxon>
        <taxon>Fungi</taxon>
        <taxon>Dikarya</taxon>
        <taxon>Ascomycota</taxon>
        <taxon>Pezizomycotina</taxon>
        <taxon>Dothideomycetes</taxon>
        <taxon>Pleosporomycetidae</taxon>
        <taxon>Pleosporales</taxon>
        <taxon>Massarineae</taxon>
        <taxon>Didymosphaeriaceae</taxon>
        <taxon>Paraphaeosphaeria</taxon>
    </lineage>
</organism>
<protein>
    <submittedName>
        <fullName evidence="2">Uncharacterized protein</fullName>
    </submittedName>
</protein>
<dbReference type="OrthoDB" id="10421647at2759"/>
<dbReference type="AlphaFoldDB" id="A0A9P6KV78"/>
<proteinExistence type="predicted"/>
<gene>
    <name evidence="2" type="ORF">PMIN01_02218</name>
</gene>
<evidence type="ECO:0000313" key="3">
    <source>
        <dbReference type="Proteomes" id="UP000756921"/>
    </source>
</evidence>
<evidence type="ECO:0000256" key="1">
    <source>
        <dbReference type="SAM" id="MobiDB-lite"/>
    </source>
</evidence>
<evidence type="ECO:0000313" key="2">
    <source>
        <dbReference type="EMBL" id="KAF9739584.1"/>
    </source>
</evidence>
<sequence>MAILGKDDRCSLTHAQCPEAQPTNDGHNHLRPPPPALARTIVIETRTLTALAAGA</sequence>
<keyword evidence="3" id="KW-1185">Reference proteome</keyword>
<dbReference type="Proteomes" id="UP000756921">
    <property type="component" value="Unassembled WGS sequence"/>
</dbReference>